<proteinExistence type="predicted"/>
<dbReference type="KEGG" id="ghl:GM160_04445"/>
<dbReference type="Proteomes" id="UP000427716">
    <property type="component" value="Chromosome"/>
</dbReference>
<evidence type="ECO:0000313" key="3">
    <source>
        <dbReference type="Proteomes" id="UP000427716"/>
    </source>
</evidence>
<reference evidence="2 3" key="1">
    <citation type="submission" date="2019-11" db="EMBL/GenBank/DDBJ databases">
        <authorList>
            <person name="Zhang J."/>
            <person name="Sun C."/>
        </authorList>
    </citation>
    <scope>NUCLEOTIDE SEQUENCE [LARGE SCALE GENOMIC DNA]</scope>
    <source>
        <strain evidence="3">sp2</strain>
    </source>
</reference>
<feature type="region of interest" description="Disordered" evidence="1">
    <location>
        <begin position="1"/>
        <end position="22"/>
    </location>
</feature>
<protein>
    <submittedName>
        <fullName evidence="2">Uncharacterized protein</fullName>
    </submittedName>
</protein>
<dbReference type="RefSeq" id="WP_156573495.1">
    <property type="nucleotide sequence ID" value="NZ_CP046415.1"/>
</dbReference>
<dbReference type="AlphaFoldDB" id="A0A6I6CVU7"/>
<evidence type="ECO:0000256" key="1">
    <source>
        <dbReference type="SAM" id="MobiDB-lite"/>
    </source>
</evidence>
<accession>A0A6I6CVU7</accession>
<gene>
    <name evidence="2" type="ORF">GM160_04445</name>
</gene>
<organism evidence="2 3">
    <name type="scientific">Guyparkeria halophila</name>
    <dbReference type="NCBI Taxonomy" id="47960"/>
    <lineage>
        <taxon>Bacteria</taxon>
        <taxon>Pseudomonadati</taxon>
        <taxon>Pseudomonadota</taxon>
        <taxon>Gammaproteobacteria</taxon>
        <taxon>Chromatiales</taxon>
        <taxon>Thioalkalibacteraceae</taxon>
        <taxon>Guyparkeria</taxon>
    </lineage>
</organism>
<name>A0A6I6CVU7_9GAMM</name>
<sequence length="430" mass="48269">MSSHSSPANGRDPAGYRADKPLDTWPETPSYWQFVPVGDYQVPALPARGAMSEAWTQFKRALRRIDDESLQPARKEAELRALSEVRLSHLVPPVDPNDPADALDGALYDWMIGRDNRPVRFVVGQPHGCYPQLLPFWARRHGARLIDPPDPETVLEGDLGVLDRFEADRAGNASLWVIPDLAHWYLRHPEGLRLVRALLARAETGELGYGLIGCDSWAWAYLGHLWPMPHHDALTVQGFDGSRLTRLLFHQIQRQPHRRVHFRNAANGQDILAVPSNGNGNGVTAHPELQRLAAHCRGNPGTALTYWRESLRTEPDDGGVTAVDGEQRNDDIFDEEDVWVTNQLHEPMLPNETGEDVALVLHALLLHNGLATHWLVELLPLARDVSLAILLRLTRAGLVTRRGDRYIVTALGYQGVRSLLQRRDYLTDSF</sequence>
<dbReference type="EMBL" id="CP046415">
    <property type="protein sequence ID" value="QGT78209.1"/>
    <property type="molecule type" value="Genomic_DNA"/>
</dbReference>
<evidence type="ECO:0000313" key="2">
    <source>
        <dbReference type="EMBL" id="QGT78209.1"/>
    </source>
</evidence>
<keyword evidence="3" id="KW-1185">Reference proteome</keyword>